<name>A0A6P8AYB5_PYRGI</name>
<dbReference type="GeneID" id="41965306"/>
<reference evidence="2 3" key="1">
    <citation type="journal article" date="2019" name="Mol. Biol. Evol.">
        <title>Blast fungal genomes show frequent chromosomal changes, gene gains and losses, and effector gene turnover.</title>
        <authorList>
            <person name="Gomez Luciano L.B."/>
            <person name="Jason Tsai I."/>
            <person name="Chuma I."/>
            <person name="Tosa Y."/>
            <person name="Chen Y.H."/>
            <person name="Li J.Y."/>
            <person name="Li M.Y."/>
            <person name="Jade Lu M.Y."/>
            <person name="Nakayashiki H."/>
            <person name="Li W.H."/>
        </authorList>
    </citation>
    <scope>NUCLEOTIDE SEQUENCE [LARGE SCALE GENOMIC DNA]</scope>
    <source>
        <strain evidence="2 3">NI907</strain>
    </source>
</reference>
<dbReference type="CDD" id="cd09917">
    <property type="entry name" value="F-box_SF"/>
    <property type="match status" value="1"/>
</dbReference>
<evidence type="ECO:0008006" key="4">
    <source>
        <dbReference type="Google" id="ProtNLM"/>
    </source>
</evidence>
<reference evidence="3" key="2">
    <citation type="submission" date="2019-10" db="EMBL/GenBank/DDBJ databases">
        <authorList>
            <consortium name="NCBI Genome Project"/>
        </authorList>
    </citation>
    <scope>NUCLEOTIDE SEQUENCE</scope>
    <source>
        <strain evidence="3">NI907</strain>
    </source>
</reference>
<keyword evidence="2" id="KW-1185">Reference proteome</keyword>
<dbReference type="RefSeq" id="XP_030979849.1">
    <property type="nucleotide sequence ID" value="XM_031130398.1"/>
</dbReference>
<dbReference type="Proteomes" id="UP000515153">
    <property type="component" value="Chromosome VII"/>
</dbReference>
<proteinExistence type="predicted"/>
<reference evidence="3" key="3">
    <citation type="submission" date="2025-08" db="UniProtKB">
        <authorList>
            <consortium name="RefSeq"/>
        </authorList>
    </citation>
    <scope>IDENTIFICATION</scope>
    <source>
        <strain evidence="3">NI907</strain>
    </source>
</reference>
<gene>
    <name evidence="3" type="ORF">PgNI_10427</name>
</gene>
<accession>A0A6P8AYB5</accession>
<dbReference type="InterPro" id="IPR032675">
    <property type="entry name" value="LRR_dom_sf"/>
</dbReference>
<protein>
    <recommendedName>
        <fullName evidence="4">F-box domain-containing protein</fullName>
    </recommendedName>
</protein>
<dbReference type="Gene3D" id="3.80.10.10">
    <property type="entry name" value="Ribonuclease Inhibitor"/>
    <property type="match status" value="1"/>
</dbReference>
<dbReference type="KEGG" id="pgri:PgNI_10427"/>
<dbReference type="SUPFAM" id="SSF52047">
    <property type="entry name" value="RNI-like"/>
    <property type="match status" value="1"/>
</dbReference>
<evidence type="ECO:0000256" key="1">
    <source>
        <dbReference type="SAM" id="MobiDB-lite"/>
    </source>
</evidence>
<evidence type="ECO:0000313" key="2">
    <source>
        <dbReference type="Proteomes" id="UP000515153"/>
    </source>
</evidence>
<sequence>MAATVHPAQKAHAVPSDSLNVCRRTPFSLHSDHSDRLLSKLLRRQTSPPPAPRPSKRAKTSHDPEVMAAAARRARQRRTSILLPDLASEILVLIFEHVRESSLRDIISLRLVCRWFDKVATPVEYQTLVLTKRLLYFRNPERISTAYANITLHTNHVFASIDEIESCHDNHRAVARITTSIQNLLTFTWRYARTRSSSACTCPIAQLFLTTPGSRGRLRRGTRVFFENVASRHLENHQNLYLQAIPTELLVSLKMAIPSPPLMTSINGLKQVLLNSRFLEAFHYQDKGQGTRFIFSAGERLPPLKKLRLECYDWCHSPEEVLRHWDFSRIQSLELLDMPVFKALRAIEAYNLYGLHTLVTRDSGISDTREELSAHLAWIIRQRTRSLRKLELTVDMRHFDPASLLVHAATLETLSLRDFIGFGDESRRCPTMWLDHLSMLASELKNLHTLELDMDTLMTNPPAFIETLSRFPSLHTLTLHVQTVVHPWDEVSPSVDRDAEAAMHIFTALLRHKSAAASAMHLRTSQKVWRQVTVNVGGWKPVMVRRLSPSWKSKNEHGVFAERCFVMQQHSGASIADPYFVTEVATEELGREQREQHRQREPVRAYLRETGPEDQVIPGPGLGHQPIPENAHQFTEFVLEYLSGGTRPPGPIFAHQTK</sequence>
<organism evidence="2 3">
    <name type="scientific">Pyricularia grisea</name>
    <name type="common">Crabgrass-specific blast fungus</name>
    <name type="synonym">Magnaporthe grisea</name>
    <dbReference type="NCBI Taxonomy" id="148305"/>
    <lineage>
        <taxon>Eukaryota</taxon>
        <taxon>Fungi</taxon>
        <taxon>Dikarya</taxon>
        <taxon>Ascomycota</taxon>
        <taxon>Pezizomycotina</taxon>
        <taxon>Sordariomycetes</taxon>
        <taxon>Sordariomycetidae</taxon>
        <taxon>Magnaporthales</taxon>
        <taxon>Pyriculariaceae</taxon>
        <taxon>Pyricularia</taxon>
    </lineage>
</organism>
<feature type="region of interest" description="Disordered" evidence="1">
    <location>
        <begin position="43"/>
        <end position="65"/>
    </location>
</feature>
<evidence type="ECO:0000313" key="3">
    <source>
        <dbReference type="RefSeq" id="XP_030979849.1"/>
    </source>
</evidence>
<dbReference type="AlphaFoldDB" id="A0A6P8AYB5"/>